<comment type="caution">
    <text evidence="3">The sequence shown here is derived from an EMBL/GenBank/DDBJ whole genome shotgun (WGS) entry which is preliminary data.</text>
</comment>
<dbReference type="GO" id="GO:0006952">
    <property type="term" value="P:defense response"/>
    <property type="evidence" value="ECO:0007669"/>
    <property type="project" value="UniProtKB-KW"/>
</dbReference>
<accession>A0AAV5K2E7</accession>
<evidence type="ECO:0000259" key="2">
    <source>
        <dbReference type="Pfam" id="PF00931"/>
    </source>
</evidence>
<dbReference type="GO" id="GO:0043531">
    <property type="term" value="F:ADP binding"/>
    <property type="evidence" value="ECO:0007669"/>
    <property type="project" value="InterPro"/>
</dbReference>
<dbReference type="Gene3D" id="3.40.50.300">
    <property type="entry name" value="P-loop containing nucleotide triphosphate hydrolases"/>
    <property type="match status" value="1"/>
</dbReference>
<dbReference type="InterPro" id="IPR042197">
    <property type="entry name" value="Apaf_helical"/>
</dbReference>
<sequence length="199" mass="22649">MLQAFAENVSVDESQHIVVQKLQEHLREKNYLLILDDVWNEDWQKWESLRSCLLGIGKNVGSRVLVTTRSENVASTMETLFQHRHHLEKLTNEDCWSIIKKRAFGSSSFPLELEGIGRDIASKCRGLALVANIIGGSLCNNRKKDDWLSIKDDSEVWGSIEEANGVLRVLQLSFNRLPTPALKQCFASCSIFPKDCWVF</sequence>
<keyword evidence="4" id="KW-1185">Reference proteome</keyword>
<evidence type="ECO:0000313" key="3">
    <source>
        <dbReference type="EMBL" id="GKV18590.1"/>
    </source>
</evidence>
<dbReference type="InterPro" id="IPR027417">
    <property type="entry name" value="P-loop_NTPase"/>
</dbReference>
<dbReference type="SUPFAM" id="SSF52540">
    <property type="entry name" value="P-loop containing nucleoside triphosphate hydrolases"/>
    <property type="match status" value="1"/>
</dbReference>
<evidence type="ECO:0000256" key="1">
    <source>
        <dbReference type="ARBA" id="ARBA00022821"/>
    </source>
</evidence>
<dbReference type="PRINTS" id="PR00364">
    <property type="entry name" value="DISEASERSIST"/>
</dbReference>
<proteinExistence type="predicted"/>
<keyword evidence="1" id="KW-0611">Plant defense</keyword>
<protein>
    <recommendedName>
        <fullName evidence="2">NB-ARC domain-containing protein</fullName>
    </recommendedName>
</protein>
<reference evidence="3 4" key="1">
    <citation type="journal article" date="2021" name="Commun. Biol.">
        <title>The genome of Shorea leprosula (Dipterocarpaceae) highlights the ecological relevance of drought in aseasonal tropical rainforests.</title>
        <authorList>
            <person name="Ng K.K.S."/>
            <person name="Kobayashi M.J."/>
            <person name="Fawcett J.A."/>
            <person name="Hatakeyama M."/>
            <person name="Paape T."/>
            <person name="Ng C.H."/>
            <person name="Ang C.C."/>
            <person name="Tnah L.H."/>
            <person name="Lee C.T."/>
            <person name="Nishiyama T."/>
            <person name="Sese J."/>
            <person name="O'Brien M.J."/>
            <person name="Copetti D."/>
            <person name="Mohd Noor M.I."/>
            <person name="Ong R.C."/>
            <person name="Putra M."/>
            <person name="Sireger I.Z."/>
            <person name="Indrioko S."/>
            <person name="Kosugi Y."/>
            <person name="Izuno A."/>
            <person name="Isagi Y."/>
            <person name="Lee S.L."/>
            <person name="Shimizu K.K."/>
        </authorList>
    </citation>
    <scope>NUCLEOTIDE SEQUENCE [LARGE SCALE GENOMIC DNA]</scope>
    <source>
        <strain evidence="3">214</strain>
    </source>
</reference>
<dbReference type="Proteomes" id="UP001054252">
    <property type="component" value="Unassembled WGS sequence"/>
</dbReference>
<feature type="domain" description="NB-ARC" evidence="2">
    <location>
        <begin position="13"/>
        <end position="105"/>
    </location>
</feature>
<dbReference type="PANTHER" id="PTHR36766">
    <property type="entry name" value="PLANT BROAD-SPECTRUM MILDEW RESISTANCE PROTEIN RPW8"/>
    <property type="match status" value="1"/>
</dbReference>
<dbReference type="EMBL" id="BPVZ01000051">
    <property type="protein sequence ID" value="GKV18590.1"/>
    <property type="molecule type" value="Genomic_DNA"/>
</dbReference>
<dbReference type="PANTHER" id="PTHR36766:SF70">
    <property type="entry name" value="DISEASE RESISTANCE PROTEIN RGA4"/>
    <property type="match status" value="1"/>
</dbReference>
<gene>
    <name evidence="3" type="ORF">SLEP1_g28950</name>
</gene>
<dbReference type="Pfam" id="PF00931">
    <property type="entry name" value="NB-ARC"/>
    <property type="match status" value="1"/>
</dbReference>
<dbReference type="Gene3D" id="1.10.8.430">
    <property type="entry name" value="Helical domain of apoptotic protease-activating factors"/>
    <property type="match status" value="1"/>
</dbReference>
<dbReference type="AlphaFoldDB" id="A0AAV5K2E7"/>
<evidence type="ECO:0000313" key="4">
    <source>
        <dbReference type="Proteomes" id="UP001054252"/>
    </source>
</evidence>
<name>A0AAV5K2E7_9ROSI</name>
<dbReference type="InterPro" id="IPR002182">
    <property type="entry name" value="NB-ARC"/>
</dbReference>
<organism evidence="3 4">
    <name type="scientific">Rubroshorea leprosula</name>
    <dbReference type="NCBI Taxonomy" id="152421"/>
    <lineage>
        <taxon>Eukaryota</taxon>
        <taxon>Viridiplantae</taxon>
        <taxon>Streptophyta</taxon>
        <taxon>Embryophyta</taxon>
        <taxon>Tracheophyta</taxon>
        <taxon>Spermatophyta</taxon>
        <taxon>Magnoliopsida</taxon>
        <taxon>eudicotyledons</taxon>
        <taxon>Gunneridae</taxon>
        <taxon>Pentapetalae</taxon>
        <taxon>rosids</taxon>
        <taxon>malvids</taxon>
        <taxon>Malvales</taxon>
        <taxon>Dipterocarpaceae</taxon>
        <taxon>Rubroshorea</taxon>
    </lineage>
</organism>